<dbReference type="OrthoDB" id="6401544at2"/>
<dbReference type="NCBIfam" id="TIGR03357">
    <property type="entry name" value="VI_zyme"/>
    <property type="match status" value="1"/>
</dbReference>
<sequence length="140" mass="15884">MSLLTKMKGEWRNDVDSVRDAIIDNLSSLLSSRAPIWETQWIPTESQESIATFGMANAMRAQNRSNSTVVLHEIKHLIEVFEPRLKHLDIELDEASIDTNKLKFRIEGTVTTDFGEDIVVFDSSLDFTTSSLDVRKTNLV</sequence>
<dbReference type="STRING" id="680026.AB733_09000"/>
<dbReference type="Proteomes" id="UP000240481">
    <property type="component" value="Unassembled WGS sequence"/>
</dbReference>
<reference evidence="2 3" key="1">
    <citation type="submission" date="2018-01" db="EMBL/GenBank/DDBJ databases">
        <title>Whole genome sequencing of Histamine producing bacteria.</title>
        <authorList>
            <person name="Butler K."/>
        </authorList>
    </citation>
    <scope>NUCLEOTIDE SEQUENCE [LARGE SCALE GENOMIC DNA]</scope>
    <source>
        <strain evidence="2 3">DSM 24669</strain>
    </source>
</reference>
<gene>
    <name evidence="2" type="primary">tssE</name>
    <name evidence="2" type="ORF">C9I94_15950</name>
</gene>
<dbReference type="Pfam" id="PF04965">
    <property type="entry name" value="GPW_gp25"/>
    <property type="match status" value="1"/>
</dbReference>
<feature type="domain" description="IraD/Gp25-like" evidence="1">
    <location>
        <begin position="17"/>
        <end position="112"/>
    </location>
</feature>
<accession>A0A0J8VCS1</accession>
<proteinExistence type="predicted"/>
<dbReference type="InterPro" id="IPR007048">
    <property type="entry name" value="IraD/Gp25-like"/>
</dbReference>
<dbReference type="RefSeq" id="WP_048898452.1">
    <property type="nucleotide sequence ID" value="NZ_AP024852.1"/>
</dbReference>
<keyword evidence="3" id="KW-1185">Reference proteome</keyword>
<dbReference type="EMBL" id="PYLZ01000008">
    <property type="protein sequence ID" value="PSW23607.1"/>
    <property type="molecule type" value="Genomic_DNA"/>
</dbReference>
<evidence type="ECO:0000313" key="3">
    <source>
        <dbReference type="Proteomes" id="UP000240481"/>
    </source>
</evidence>
<protein>
    <submittedName>
        <fullName evidence="2">Type VI secretion system baseplate subunit TssE</fullName>
    </submittedName>
</protein>
<dbReference type="InterPro" id="IPR017737">
    <property type="entry name" value="TssE1-like"/>
</dbReference>
<evidence type="ECO:0000313" key="2">
    <source>
        <dbReference type="EMBL" id="PSW23607.1"/>
    </source>
</evidence>
<organism evidence="2 3">
    <name type="scientific">Photobacterium swingsii</name>
    <dbReference type="NCBI Taxonomy" id="680026"/>
    <lineage>
        <taxon>Bacteria</taxon>
        <taxon>Pseudomonadati</taxon>
        <taxon>Pseudomonadota</taxon>
        <taxon>Gammaproteobacteria</taxon>
        <taxon>Vibrionales</taxon>
        <taxon>Vibrionaceae</taxon>
        <taxon>Photobacterium</taxon>
    </lineage>
</organism>
<name>A0A0J8VCS1_9GAMM</name>
<evidence type="ECO:0000259" key="1">
    <source>
        <dbReference type="Pfam" id="PF04965"/>
    </source>
</evidence>
<dbReference type="SUPFAM" id="SSF160719">
    <property type="entry name" value="gpW/gp25-like"/>
    <property type="match status" value="1"/>
</dbReference>
<comment type="caution">
    <text evidence="2">The sequence shown here is derived from an EMBL/GenBank/DDBJ whole genome shotgun (WGS) entry which is preliminary data.</text>
</comment>
<dbReference type="AlphaFoldDB" id="A0A0J8VCS1"/>